<dbReference type="Pfam" id="PF02361">
    <property type="entry name" value="CbiQ"/>
    <property type="match status" value="1"/>
</dbReference>
<feature type="transmembrane region" description="Helical" evidence="6">
    <location>
        <begin position="64"/>
        <end position="84"/>
    </location>
</feature>
<dbReference type="Proteomes" id="UP001055868">
    <property type="component" value="Chromosome"/>
</dbReference>
<proteinExistence type="predicted"/>
<evidence type="ECO:0000256" key="4">
    <source>
        <dbReference type="ARBA" id="ARBA00022989"/>
    </source>
</evidence>
<sequence length="283" mass="30023">MSIPQNPASPVPTGEGTDEGDLEQMARELQQPIHRGNAVLDLDPICMAVILACLAIIAVALPGVIAPASVCVVFALISIAAGVARSFIPNYLKLFAVVGLILFVLRAIFVDEGTVLWSLGPLVVSTGGILFGLRFALVVMALCGAVVLYFALTPMKTLMLALESRGVTPRATYVVLASFQSITDLGRNARTVMDAQRSRGIETEGGPITRIRAFGPVLAPVFLAAMNQTEERALALDARAFNARGTHTNLAQLRRVGPFAIVLTVIAVLVTIVLILGGVLLWR</sequence>
<dbReference type="PANTHER" id="PTHR34857">
    <property type="entry name" value="SLL0384 PROTEIN"/>
    <property type="match status" value="1"/>
</dbReference>
<keyword evidence="4 6" id="KW-1133">Transmembrane helix</keyword>
<feature type="transmembrane region" description="Helical" evidence="6">
    <location>
        <begin position="129"/>
        <end position="152"/>
    </location>
</feature>
<keyword evidence="3 6" id="KW-0812">Transmembrane</keyword>
<dbReference type="PANTHER" id="PTHR34857:SF2">
    <property type="entry name" value="SLL0384 PROTEIN"/>
    <property type="match status" value="1"/>
</dbReference>
<reference evidence="7" key="1">
    <citation type="submission" date="2022-05" db="EMBL/GenBank/DDBJ databases">
        <title>Genomic analysis of Brachybacterium sp. CBA3104.</title>
        <authorList>
            <person name="Roh S.W."/>
            <person name="Kim Y.B."/>
            <person name="Kim Y."/>
        </authorList>
    </citation>
    <scope>NUCLEOTIDE SEQUENCE</scope>
    <source>
        <strain evidence="7">CBA3104</strain>
    </source>
</reference>
<dbReference type="InterPro" id="IPR003339">
    <property type="entry name" value="ABC/ECF_trnsptr_transmembrane"/>
</dbReference>
<feature type="transmembrane region" description="Helical" evidence="6">
    <location>
        <begin position="259"/>
        <end position="282"/>
    </location>
</feature>
<evidence type="ECO:0000256" key="3">
    <source>
        <dbReference type="ARBA" id="ARBA00022692"/>
    </source>
</evidence>
<dbReference type="CDD" id="cd16914">
    <property type="entry name" value="EcfT"/>
    <property type="match status" value="1"/>
</dbReference>
<evidence type="ECO:0000256" key="6">
    <source>
        <dbReference type="SAM" id="Phobius"/>
    </source>
</evidence>
<name>A0ABY4N8N8_9MICO</name>
<evidence type="ECO:0000313" key="7">
    <source>
        <dbReference type="EMBL" id="UQN30176.1"/>
    </source>
</evidence>
<comment type="subcellular location">
    <subcellularLocation>
        <location evidence="1">Membrane</location>
        <topology evidence="1">Multi-pass membrane protein</topology>
    </subcellularLocation>
</comment>
<keyword evidence="8" id="KW-1185">Reference proteome</keyword>
<feature type="transmembrane region" description="Helical" evidence="6">
    <location>
        <begin position="91"/>
        <end position="109"/>
    </location>
</feature>
<protein>
    <submittedName>
        <fullName evidence="7">Energy-coupling factor transporter transmembrane protein EcfT</fullName>
    </submittedName>
</protein>
<dbReference type="InterPro" id="IPR051611">
    <property type="entry name" value="ECF_transporter_component"/>
</dbReference>
<evidence type="ECO:0000256" key="2">
    <source>
        <dbReference type="ARBA" id="ARBA00022475"/>
    </source>
</evidence>
<keyword evidence="2" id="KW-1003">Cell membrane</keyword>
<dbReference type="RefSeq" id="WP_249479342.1">
    <property type="nucleotide sequence ID" value="NZ_CP097218.1"/>
</dbReference>
<organism evidence="7 8">
    <name type="scientific">Brachybacterium kimchii</name>
    <dbReference type="NCBI Taxonomy" id="2942909"/>
    <lineage>
        <taxon>Bacteria</taxon>
        <taxon>Bacillati</taxon>
        <taxon>Actinomycetota</taxon>
        <taxon>Actinomycetes</taxon>
        <taxon>Micrococcales</taxon>
        <taxon>Dermabacteraceae</taxon>
        <taxon>Brachybacterium</taxon>
    </lineage>
</organism>
<evidence type="ECO:0000256" key="5">
    <source>
        <dbReference type="ARBA" id="ARBA00023136"/>
    </source>
</evidence>
<keyword evidence="5 6" id="KW-0472">Membrane</keyword>
<evidence type="ECO:0000256" key="1">
    <source>
        <dbReference type="ARBA" id="ARBA00004141"/>
    </source>
</evidence>
<evidence type="ECO:0000313" key="8">
    <source>
        <dbReference type="Proteomes" id="UP001055868"/>
    </source>
</evidence>
<accession>A0ABY4N8N8</accession>
<gene>
    <name evidence="7" type="ORF">M4486_02170</name>
</gene>
<dbReference type="EMBL" id="CP097218">
    <property type="protein sequence ID" value="UQN30176.1"/>
    <property type="molecule type" value="Genomic_DNA"/>
</dbReference>